<sequence>MMPNSDQSEENKATPPNNEVSYPKLIDLDTPVVQFQQIDNLILSNETIQVVFWILNATPIFKAEANDAIGIARVNQDDLIISQSIDDCAKLPGDNGFFFFQAEFDLNQIKNRIERDEKYQFCYRDHHTNTILPNRSNSFYIVALDYDDDDEKSKNIDQSSVINENSERSILDDENEFVVVKSKDSCLRERFDVLNETNKKLKSMNQSLLAKLEEKNTLVEVMSLELNDCKQQIKDYQIRTESPEVEHQARSVDDDGDSVGQENFLIAIEKVFKKFKIEFDRSSANTSFINVQKLEKENESIIKINEELKNKNIRLTEDLDNLKHLLADALSENRELRSENEQKSMDTEFLEIENKLLLENSELKQKLLERSEKFENLNQNNQKLMIEFEQFRSSTNLTIDELLKKFDDFKSQIESQQRIIDDSIISRSNISDCTGSNDVLDDHQRNLGKDIATKCNSNDIQNDDRRDNERLEIEGQTKILDSERNSCEKRPSAPSAPSHSGNITPKVVDCDLDNQETKAPKIIQIPCEMCNETIVCLDNLNGNLTSLIDHYERIHSHRMCPICSVLFDCKLSSFRSHFSAHLNNHFSKDSKKK</sequence>
<reference evidence="5" key="1">
    <citation type="journal article" date="2020" name="PLoS Negl. Trop. Dis.">
        <title>High-quality nuclear genome for Sarcoptes scabiei-A critical resource for a neglected parasite.</title>
        <authorList>
            <person name="Korhonen P.K."/>
            <person name="Gasser R.B."/>
            <person name="Ma G."/>
            <person name="Wang T."/>
            <person name="Stroehlein A.J."/>
            <person name="Young N.D."/>
            <person name="Ang C.S."/>
            <person name="Fernando D.D."/>
            <person name="Lu H.C."/>
            <person name="Taylor S."/>
            <person name="Reynolds S.L."/>
            <person name="Mofiz E."/>
            <person name="Najaraj S.H."/>
            <person name="Gowda H."/>
            <person name="Madugundu A."/>
            <person name="Renuse S."/>
            <person name="Holt D."/>
            <person name="Pandey A."/>
            <person name="Papenfuss A.T."/>
            <person name="Fischer K."/>
        </authorList>
    </citation>
    <scope>NUCLEOTIDE SEQUENCE [LARGE SCALE GENOMIC DNA]</scope>
</reference>
<dbReference type="OrthoDB" id="10015001at2759"/>
<name>A0A834R590_SARSC</name>
<feature type="coiled-coil region" evidence="1">
    <location>
        <begin position="291"/>
        <end position="419"/>
    </location>
</feature>
<evidence type="ECO:0000256" key="1">
    <source>
        <dbReference type="SAM" id="Coils"/>
    </source>
</evidence>
<proteinExistence type="predicted"/>
<protein>
    <submittedName>
        <fullName evidence="3 4">Uncharacterized protein</fullName>
    </submittedName>
</protein>
<dbReference type="EMBL" id="WVUK01000063">
    <property type="protein sequence ID" value="KAF7489919.1"/>
    <property type="molecule type" value="Genomic_DNA"/>
</dbReference>
<reference evidence="4" key="3">
    <citation type="submission" date="2022-06" db="UniProtKB">
        <authorList>
            <consortium name="EnsemblMetazoa"/>
        </authorList>
    </citation>
    <scope>IDENTIFICATION</scope>
</reference>
<feature type="region of interest" description="Disordered" evidence="2">
    <location>
        <begin position="1"/>
        <end position="22"/>
    </location>
</feature>
<dbReference type="EnsemblMetazoa" id="SSS_3628s_mrna">
    <property type="protein sequence ID" value="KAF7489919.1"/>
    <property type="gene ID" value="SSS_3628"/>
</dbReference>
<keyword evidence="5" id="KW-1185">Reference proteome</keyword>
<evidence type="ECO:0000313" key="3">
    <source>
        <dbReference type="EMBL" id="KAF7489919.1"/>
    </source>
</evidence>
<dbReference type="Proteomes" id="UP000070412">
    <property type="component" value="Unassembled WGS sequence"/>
</dbReference>
<evidence type="ECO:0000256" key="2">
    <source>
        <dbReference type="SAM" id="MobiDB-lite"/>
    </source>
</evidence>
<keyword evidence="1" id="KW-0175">Coiled coil</keyword>
<evidence type="ECO:0000313" key="5">
    <source>
        <dbReference type="Proteomes" id="UP000070412"/>
    </source>
</evidence>
<accession>A0A834R590</accession>
<organism evidence="3">
    <name type="scientific">Sarcoptes scabiei</name>
    <name type="common">Itch mite</name>
    <name type="synonym">Acarus scabiei</name>
    <dbReference type="NCBI Taxonomy" id="52283"/>
    <lineage>
        <taxon>Eukaryota</taxon>
        <taxon>Metazoa</taxon>
        <taxon>Ecdysozoa</taxon>
        <taxon>Arthropoda</taxon>
        <taxon>Chelicerata</taxon>
        <taxon>Arachnida</taxon>
        <taxon>Acari</taxon>
        <taxon>Acariformes</taxon>
        <taxon>Sarcoptiformes</taxon>
        <taxon>Astigmata</taxon>
        <taxon>Psoroptidia</taxon>
        <taxon>Sarcoptoidea</taxon>
        <taxon>Sarcoptidae</taxon>
        <taxon>Sarcoptinae</taxon>
        <taxon>Sarcoptes</taxon>
    </lineage>
</organism>
<feature type="compositionally biased region" description="Basic and acidic residues" evidence="2">
    <location>
        <begin position="482"/>
        <end position="491"/>
    </location>
</feature>
<gene>
    <name evidence="3" type="ORF">SSS_3628</name>
</gene>
<feature type="region of interest" description="Disordered" evidence="2">
    <location>
        <begin position="482"/>
        <end position="504"/>
    </location>
</feature>
<evidence type="ECO:0000313" key="4">
    <source>
        <dbReference type="EnsemblMetazoa" id="KAF7489919.1"/>
    </source>
</evidence>
<dbReference type="AlphaFoldDB" id="A0A834R590"/>
<reference evidence="3" key="2">
    <citation type="submission" date="2020-01" db="EMBL/GenBank/DDBJ databases">
        <authorList>
            <person name="Korhonen P.K.K."/>
            <person name="Guangxu M.G."/>
            <person name="Wang T.W."/>
            <person name="Stroehlein A.J.S."/>
            <person name="Young N.D."/>
            <person name="Ang C.-S.A."/>
            <person name="Fernando D.W.F."/>
            <person name="Lu H.L."/>
            <person name="Taylor S.T."/>
            <person name="Ehtesham M.E.M."/>
            <person name="Najaraj S.H.N."/>
            <person name="Harsha G.H.G."/>
            <person name="Madugundu A.M."/>
            <person name="Renuse S.R."/>
            <person name="Holt D.H."/>
            <person name="Pandey A.P."/>
            <person name="Papenfuss A.P."/>
            <person name="Gasser R.B.G."/>
            <person name="Fischer K.F."/>
        </authorList>
    </citation>
    <scope>NUCLEOTIDE SEQUENCE</scope>
    <source>
        <strain evidence="3">SSS_KF_BRIS2020</strain>
    </source>
</reference>